<evidence type="ECO:0000313" key="2">
    <source>
        <dbReference type="EMBL" id="KAK3201600.1"/>
    </source>
</evidence>
<reference evidence="2 3" key="1">
    <citation type="submission" date="2021-02" db="EMBL/GenBank/DDBJ databases">
        <title>Genome assembly of Pseudopithomyces chartarum.</title>
        <authorList>
            <person name="Jauregui R."/>
            <person name="Singh J."/>
            <person name="Voisey C."/>
        </authorList>
    </citation>
    <scope>NUCLEOTIDE SEQUENCE [LARGE SCALE GENOMIC DNA]</scope>
    <source>
        <strain evidence="2 3">AGR01</strain>
    </source>
</reference>
<dbReference type="Proteomes" id="UP001280581">
    <property type="component" value="Unassembled WGS sequence"/>
</dbReference>
<dbReference type="InterPro" id="IPR000719">
    <property type="entry name" value="Prot_kinase_dom"/>
</dbReference>
<comment type="caution">
    <text evidence="2">The sequence shown here is derived from an EMBL/GenBank/DDBJ whole genome shotgun (WGS) entry which is preliminary data.</text>
</comment>
<name>A0AAN6LRS8_9PLEO</name>
<dbReference type="GO" id="GO:0005524">
    <property type="term" value="F:ATP binding"/>
    <property type="evidence" value="ECO:0007669"/>
    <property type="project" value="InterPro"/>
</dbReference>
<dbReference type="PROSITE" id="PS50011">
    <property type="entry name" value="PROTEIN_KINASE_DOM"/>
    <property type="match status" value="1"/>
</dbReference>
<dbReference type="EMBL" id="WVTA01000016">
    <property type="protein sequence ID" value="KAK3201600.1"/>
    <property type="molecule type" value="Genomic_DNA"/>
</dbReference>
<keyword evidence="3" id="KW-1185">Reference proteome</keyword>
<dbReference type="Gene3D" id="1.10.510.10">
    <property type="entry name" value="Transferase(Phosphotransferase) domain 1"/>
    <property type="match status" value="1"/>
</dbReference>
<dbReference type="Pfam" id="PF00069">
    <property type="entry name" value="Pkinase"/>
    <property type="match status" value="1"/>
</dbReference>
<evidence type="ECO:0000259" key="1">
    <source>
        <dbReference type="PROSITE" id="PS50011"/>
    </source>
</evidence>
<accession>A0AAN6LRS8</accession>
<dbReference type="SUPFAM" id="SSF56112">
    <property type="entry name" value="Protein kinase-like (PK-like)"/>
    <property type="match status" value="1"/>
</dbReference>
<organism evidence="2 3">
    <name type="scientific">Pseudopithomyces chartarum</name>
    <dbReference type="NCBI Taxonomy" id="1892770"/>
    <lineage>
        <taxon>Eukaryota</taxon>
        <taxon>Fungi</taxon>
        <taxon>Dikarya</taxon>
        <taxon>Ascomycota</taxon>
        <taxon>Pezizomycotina</taxon>
        <taxon>Dothideomycetes</taxon>
        <taxon>Pleosporomycetidae</taxon>
        <taxon>Pleosporales</taxon>
        <taxon>Massarineae</taxon>
        <taxon>Didymosphaeriaceae</taxon>
        <taxon>Pseudopithomyces</taxon>
    </lineage>
</organism>
<dbReference type="AlphaFoldDB" id="A0AAN6LRS8"/>
<dbReference type="GO" id="GO:0004672">
    <property type="term" value="F:protein kinase activity"/>
    <property type="evidence" value="ECO:0007669"/>
    <property type="project" value="InterPro"/>
</dbReference>
<feature type="domain" description="Protein kinase" evidence="1">
    <location>
        <begin position="1"/>
        <end position="176"/>
    </location>
</feature>
<gene>
    <name evidence="2" type="ORF">GRF29_185g1412997</name>
</gene>
<protein>
    <recommendedName>
        <fullName evidence="1">Protein kinase domain-containing protein</fullName>
    </recommendedName>
</protein>
<evidence type="ECO:0000313" key="3">
    <source>
        <dbReference type="Proteomes" id="UP001280581"/>
    </source>
</evidence>
<dbReference type="InterPro" id="IPR011009">
    <property type="entry name" value="Kinase-like_dom_sf"/>
</dbReference>
<sequence length="176" mass="20292">MRENLYTKRPKLPCLDYEEETKLLPRLLLEEAQVLQFFQQHPHPNLIKFHGCTINRGRMTGIALDKDGIVLQYRHRDVPCPLDIDACMHKIREEVKHIHSLRFAHNDLNPTNMLLDNNDNPVIIDFGSCKRVGEELISGGTYGWIDEDYSTSAQSYDESALDKINKWLRSITSGDA</sequence>
<proteinExistence type="predicted"/>